<evidence type="ECO:0000313" key="3">
    <source>
        <dbReference type="Proteomes" id="UP001311915"/>
    </source>
</evidence>
<reference evidence="2 3" key="1">
    <citation type="submission" date="2023-10" db="EMBL/GenBank/DDBJ databases">
        <title>Genome-Wide Identification Analysis in wild type Solanum Pinnatisectum Reveals Some Genes Defensing Phytophthora Infestans.</title>
        <authorList>
            <person name="Sun C."/>
        </authorList>
    </citation>
    <scope>NUCLEOTIDE SEQUENCE [LARGE SCALE GENOMIC DNA]</scope>
    <source>
        <strain evidence="2">LQN</strain>
        <tissue evidence="2">Leaf</tissue>
    </source>
</reference>
<feature type="compositionally biased region" description="Polar residues" evidence="1">
    <location>
        <begin position="21"/>
        <end position="31"/>
    </location>
</feature>
<dbReference type="Proteomes" id="UP001311915">
    <property type="component" value="Unassembled WGS sequence"/>
</dbReference>
<evidence type="ECO:0000313" key="2">
    <source>
        <dbReference type="EMBL" id="KAK4721742.1"/>
    </source>
</evidence>
<dbReference type="AlphaFoldDB" id="A0AAV9L8Z1"/>
<proteinExistence type="predicted"/>
<keyword evidence="3" id="KW-1185">Reference proteome</keyword>
<feature type="compositionally biased region" description="Low complexity" evidence="1">
    <location>
        <begin position="1"/>
        <end position="15"/>
    </location>
</feature>
<name>A0AAV9L8Z1_9SOLN</name>
<dbReference type="EMBL" id="JAWPEI010000007">
    <property type="protein sequence ID" value="KAK4721742.1"/>
    <property type="molecule type" value="Genomic_DNA"/>
</dbReference>
<feature type="region of interest" description="Disordered" evidence="1">
    <location>
        <begin position="1"/>
        <end position="39"/>
    </location>
</feature>
<comment type="caution">
    <text evidence="2">The sequence shown here is derived from an EMBL/GenBank/DDBJ whole genome shotgun (WGS) entry which is preliminary data.</text>
</comment>
<sequence>MNVVDIRNNNIIGDNGESGERQNVSNTTEQRNTIDEARNDVGSIGKYKLTKKRDRKNMNEIDEREHQSSDIILAVRRKACTVWNDDLHAKFMKVVHQIGKGASSKPPTRTFLKDYW</sequence>
<protein>
    <submittedName>
        <fullName evidence="2">Uncharacterized protein</fullName>
    </submittedName>
</protein>
<gene>
    <name evidence="2" type="ORF">R3W88_011975</name>
</gene>
<organism evidence="2 3">
    <name type="scientific">Solanum pinnatisectum</name>
    <name type="common">tansyleaf nightshade</name>
    <dbReference type="NCBI Taxonomy" id="50273"/>
    <lineage>
        <taxon>Eukaryota</taxon>
        <taxon>Viridiplantae</taxon>
        <taxon>Streptophyta</taxon>
        <taxon>Embryophyta</taxon>
        <taxon>Tracheophyta</taxon>
        <taxon>Spermatophyta</taxon>
        <taxon>Magnoliopsida</taxon>
        <taxon>eudicotyledons</taxon>
        <taxon>Gunneridae</taxon>
        <taxon>Pentapetalae</taxon>
        <taxon>asterids</taxon>
        <taxon>lamiids</taxon>
        <taxon>Solanales</taxon>
        <taxon>Solanaceae</taxon>
        <taxon>Solanoideae</taxon>
        <taxon>Solaneae</taxon>
        <taxon>Solanum</taxon>
    </lineage>
</organism>
<evidence type="ECO:0000256" key="1">
    <source>
        <dbReference type="SAM" id="MobiDB-lite"/>
    </source>
</evidence>
<accession>A0AAV9L8Z1</accession>